<evidence type="ECO:0000313" key="2">
    <source>
        <dbReference type="Proteomes" id="UP000769157"/>
    </source>
</evidence>
<sequence>MNLLAKVTDGSNGVLVVLSLTNSIPRNNPAPLKSPTYLWEPIADSSFSARYSPILKEFSTRLCSLTFFCTASAIRQLKEWQWYVWAPGMVFEPEAMAFLTFGDTRTPAMVTNPDPSVLPIVWMSGY</sequence>
<dbReference type="EMBL" id="JAEUBE010000378">
    <property type="protein sequence ID" value="KAH3662554.1"/>
    <property type="molecule type" value="Genomic_DNA"/>
</dbReference>
<dbReference type="GeneID" id="70237770"/>
<name>A0A9P8T1W0_9ASCO</name>
<gene>
    <name evidence="1" type="ORF">OGAPHI_005806</name>
</gene>
<keyword evidence="2" id="KW-1185">Reference proteome</keyword>
<evidence type="ECO:0000313" key="1">
    <source>
        <dbReference type="EMBL" id="KAH3662554.1"/>
    </source>
</evidence>
<reference evidence="1" key="2">
    <citation type="submission" date="2021-01" db="EMBL/GenBank/DDBJ databases">
        <authorList>
            <person name="Schikora-Tamarit M.A."/>
        </authorList>
    </citation>
    <scope>NUCLEOTIDE SEQUENCE</scope>
    <source>
        <strain evidence="1">CBS6075</strain>
    </source>
</reference>
<protein>
    <submittedName>
        <fullName evidence="1">Uncharacterized protein</fullName>
    </submittedName>
</protein>
<proteinExistence type="predicted"/>
<dbReference type="Proteomes" id="UP000769157">
    <property type="component" value="Unassembled WGS sequence"/>
</dbReference>
<accession>A0A9P8T1W0</accession>
<reference evidence="1" key="1">
    <citation type="journal article" date="2021" name="Open Biol.">
        <title>Shared evolutionary footprints suggest mitochondrial oxidative damage underlies multiple complex I losses in fungi.</title>
        <authorList>
            <person name="Schikora-Tamarit M.A."/>
            <person name="Marcet-Houben M."/>
            <person name="Nosek J."/>
            <person name="Gabaldon T."/>
        </authorList>
    </citation>
    <scope>NUCLEOTIDE SEQUENCE</scope>
    <source>
        <strain evidence="1">CBS6075</strain>
    </source>
</reference>
<comment type="caution">
    <text evidence="1">The sequence shown here is derived from an EMBL/GenBank/DDBJ whole genome shotgun (WGS) entry which is preliminary data.</text>
</comment>
<dbReference type="AlphaFoldDB" id="A0A9P8T1W0"/>
<organism evidence="1 2">
    <name type="scientific">Ogataea philodendri</name>
    <dbReference type="NCBI Taxonomy" id="1378263"/>
    <lineage>
        <taxon>Eukaryota</taxon>
        <taxon>Fungi</taxon>
        <taxon>Dikarya</taxon>
        <taxon>Ascomycota</taxon>
        <taxon>Saccharomycotina</taxon>
        <taxon>Pichiomycetes</taxon>
        <taxon>Pichiales</taxon>
        <taxon>Pichiaceae</taxon>
        <taxon>Ogataea</taxon>
    </lineage>
</organism>
<dbReference type="RefSeq" id="XP_046059643.1">
    <property type="nucleotide sequence ID" value="XM_046207027.1"/>
</dbReference>